<sequence length="219" mass="24968">MTSYDYNPGNEYELKLIHRYGIYFVFQSGEDLLVSNVISFAVSALFFFRNWRNQQTGWLIQKENHATIVPSNPHNYEDVNISGGSMSALAVLFANYNRPFYLWTTGIASILIGGAYLYIYFKSIRELNRHGIKIGKQESVPVMWVAKTEKKYFLSSLTPTKLVVAVLFNLSVITVAVTSSLILFIVALIVLLITECMIFKYQMNVSIPFTSGYIRKGHF</sequence>
<proteinExistence type="predicted"/>
<organism evidence="2 3">
    <name type="scientific">Furfurilactobacillus rossiae DSM 15814</name>
    <dbReference type="NCBI Taxonomy" id="1114972"/>
    <lineage>
        <taxon>Bacteria</taxon>
        <taxon>Bacillati</taxon>
        <taxon>Bacillota</taxon>
        <taxon>Bacilli</taxon>
        <taxon>Lactobacillales</taxon>
        <taxon>Lactobacillaceae</taxon>
        <taxon>Furfurilactobacillus</taxon>
    </lineage>
</organism>
<feature type="transmembrane region" description="Helical" evidence="1">
    <location>
        <begin position="162"/>
        <end position="193"/>
    </location>
</feature>
<feature type="transmembrane region" description="Helical" evidence="1">
    <location>
        <begin position="100"/>
        <end position="121"/>
    </location>
</feature>
<dbReference type="EMBL" id="AZFF01000044">
    <property type="protein sequence ID" value="KRL52388.1"/>
    <property type="molecule type" value="Genomic_DNA"/>
</dbReference>
<evidence type="ECO:0000256" key="1">
    <source>
        <dbReference type="SAM" id="Phobius"/>
    </source>
</evidence>
<gene>
    <name evidence="2" type="ORF">FD35_GL002111</name>
</gene>
<accession>A0A0R1RB93</accession>
<keyword evidence="1" id="KW-0472">Membrane</keyword>
<dbReference type="STRING" id="1114972.FD35_GL002111"/>
<dbReference type="AlphaFoldDB" id="A0A0R1RB93"/>
<name>A0A0R1RB93_9LACO</name>
<keyword evidence="3" id="KW-1185">Reference proteome</keyword>
<keyword evidence="1" id="KW-0812">Transmembrane</keyword>
<feature type="transmembrane region" description="Helical" evidence="1">
    <location>
        <begin position="20"/>
        <end position="48"/>
    </location>
</feature>
<keyword evidence="1" id="KW-1133">Transmembrane helix</keyword>
<dbReference type="RefSeq" id="WP_017261087.1">
    <property type="nucleotide sequence ID" value="NZ_AUAW01000034.1"/>
</dbReference>
<evidence type="ECO:0000313" key="2">
    <source>
        <dbReference type="EMBL" id="KRL52388.1"/>
    </source>
</evidence>
<comment type="caution">
    <text evidence="2">The sequence shown here is derived from an EMBL/GenBank/DDBJ whole genome shotgun (WGS) entry which is preliminary data.</text>
</comment>
<reference evidence="2 3" key="1">
    <citation type="journal article" date="2015" name="Genome Announc.">
        <title>Expanding the biotechnology potential of lactobacilli through comparative genomics of 213 strains and associated genera.</title>
        <authorList>
            <person name="Sun Z."/>
            <person name="Harris H.M."/>
            <person name="McCann A."/>
            <person name="Guo C."/>
            <person name="Argimon S."/>
            <person name="Zhang W."/>
            <person name="Yang X."/>
            <person name="Jeffery I.B."/>
            <person name="Cooney J.C."/>
            <person name="Kagawa T.F."/>
            <person name="Liu W."/>
            <person name="Song Y."/>
            <person name="Salvetti E."/>
            <person name="Wrobel A."/>
            <person name="Rasinkangas P."/>
            <person name="Parkhill J."/>
            <person name="Rea M.C."/>
            <person name="O'Sullivan O."/>
            <person name="Ritari J."/>
            <person name="Douillard F.P."/>
            <person name="Paul Ross R."/>
            <person name="Yang R."/>
            <person name="Briner A.E."/>
            <person name="Felis G.E."/>
            <person name="de Vos W.M."/>
            <person name="Barrangou R."/>
            <person name="Klaenhammer T.R."/>
            <person name="Caufield P.W."/>
            <person name="Cui Y."/>
            <person name="Zhang H."/>
            <person name="O'Toole P.W."/>
        </authorList>
    </citation>
    <scope>NUCLEOTIDE SEQUENCE [LARGE SCALE GENOMIC DNA]</scope>
    <source>
        <strain evidence="2 3">DSM 15814</strain>
    </source>
</reference>
<dbReference type="PATRIC" id="fig|1114972.6.peg.2157"/>
<dbReference type="Proteomes" id="UP000051999">
    <property type="component" value="Unassembled WGS sequence"/>
</dbReference>
<evidence type="ECO:0000313" key="3">
    <source>
        <dbReference type="Proteomes" id="UP000051999"/>
    </source>
</evidence>
<protein>
    <submittedName>
        <fullName evidence="2">Uncharacterized protein</fullName>
    </submittedName>
</protein>